<evidence type="ECO:0000313" key="2">
    <source>
        <dbReference type="Proteomes" id="UP000092460"/>
    </source>
</evidence>
<dbReference type="EnsemblMetazoa" id="GPPI024158-RA">
    <property type="protein sequence ID" value="GPPI024158-PA"/>
    <property type="gene ID" value="GPPI024158"/>
</dbReference>
<dbReference type="STRING" id="67801.A0A1B0BAR0"/>
<reference evidence="1" key="2">
    <citation type="submission" date="2020-05" db="UniProtKB">
        <authorList>
            <consortium name="EnsemblMetazoa"/>
        </authorList>
    </citation>
    <scope>IDENTIFICATION</scope>
    <source>
        <strain evidence="1">IAEA</strain>
    </source>
</reference>
<dbReference type="EMBL" id="JXJN01011123">
    <property type="status" value="NOT_ANNOTATED_CDS"/>
    <property type="molecule type" value="Genomic_DNA"/>
</dbReference>
<dbReference type="Proteomes" id="UP000092460">
    <property type="component" value="Unassembled WGS sequence"/>
</dbReference>
<name>A0A1B0BAR0_9MUSC</name>
<organism evidence="1 2">
    <name type="scientific">Glossina palpalis gambiensis</name>
    <dbReference type="NCBI Taxonomy" id="67801"/>
    <lineage>
        <taxon>Eukaryota</taxon>
        <taxon>Metazoa</taxon>
        <taxon>Ecdysozoa</taxon>
        <taxon>Arthropoda</taxon>
        <taxon>Hexapoda</taxon>
        <taxon>Insecta</taxon>
        <taxon>Pterygota</taxon>
        <taxon>Neoptera</taxon>
        <taxon>Endopterygota</taxon>
        <taxon>Diptera</taxon>
        <taxon>Brachycera</taxon>
        <taxon>Muscomorpha</taxon>
        <taxon>Hippoboscoidea</taxon>
        <taxon>Glossinidae</taxon>
        <taxon>Glossina</taxon>
    </lineage>
</organism>
<keyword evidence="2" id="KW-1185">Reference proteome</keyword>
<proteinExistence type="predicted"/>
<protein>
    <submittedName>
        <fullName evidence="1">Uncharacterized protein</fullName>
    </submittedName>
</protein>
<sequence length="229" mass="26773">MDRTGHLIIYTYKTTPKKHNTKVTRTLMKFNPNAAKWILSEQTKFCNNNASNSQCCQNNEYLHVVLSLKSIDETLRTTSKELQPTDLDEKLQRLEIDNKTLREGQGGHAALVRFPQYFEKSVEERVELNVQDIRIRARINLARDIETLRRDGGNWCEEKTCLQAQLDMYRQKAEVQTKKTELTKEKLAELVQIYEQKIQTLLLELKREIFTFADLSIAAERKTKINEPI</sequence>
<evidence type="ECO:0000313" key="1">
    <source>
        <dbReference type="EnsemblMetazoa" id="GPPI024158-PA"/>
    </source>
</evidence>
<dbReference type="EMBL" id="JXJN01011124">
    <property type="status" value="NOT_ANNOTATED_CDS"/>
    <property type="molecule type" value="Genomic_DNA"/>
</dbReference>
<reference evidence="2" key="1">
    <citation type="submission" date="2015-01" db="EMBL/GenBank/DDBJ databases">
        <authorList>
            <person name="Aksoy S."/>
            <person name="Warren W."/>
            <person name="Wilson R.K."/>
        </authorList>
    </citation>
    <scope>NUCLEOTIDE SEQUENCE [LARGE SCALE GENOMIC DNA]</scope>
    <source>
        <strain evidence="2">IAEA</strain>
    </source>
</reference>
<dbReference type="AlphaFoldDB" id="A0A1B0BAR0"/>
<accession>A0A1B0BAR0</accession>
<dbReference type="VEuPathDB" id="VectorBase:GPPI024158"/>